<evidence type="ECO:0000256" key="2">
    <source>
        <dbReference type="ARBA" id="ARBA00022525"/>
    </source>
</evidence>
<comment type="caution">
    <text evidence="4">Lacks conserved residue(s) required for the propagation of feature annotation.</text>
</comment>
<dbReference type="PANTHER" id="PTHR28611:SF1">
    <property type="entry name" value="NORRIN"/>
    <property type="match status" value="1"/>
</dbReference>
<dbReference type="InterPro" id="IPR029034">
    <property type="entry name" value="Cystine-knot_cytokine"/>
</dbReference>
<dbReference type="GO" id="GO:0110135">
    <property type="term" value="P:Norrin signaling pathway"/>
    <property type="evidence" value="ECO:0007669"/>
    <property type="project" value="TreeGrafter"/>
</dbReference>
<sequence length="190" mass="21043">MTWPRRRRHCDLAKDREAQGAPTMKPTTPGGPPSGLLLVLVCCPLLGLVQSASSNKASDNAHPHLGDSDPDRCMRHHFVETITHPIYKCNSKRSDSERIWQVQSGGRERRGRPGKAMVLLARCEGHCSHTTRSDPLISFSSVLKQPFKSSCSCCRPHTSKLKAVRLRCAGGTRITATYRYILACNCEECS</sequence>
<evidence type="ECO:0000256" key="1">
    <source>
        <dbReference type="ARBA" id="ARBA00004613"/>
    </source>
</evidence>
<evidence type="ECO:0000313" key="6">
    <source>
        <dbReference type="EMBL" id="CAG5865381.1"/>
    </source>
</evidence>
<feature type="domain" description="CTCK" evidence="5">
    <location>
        <begin position="73"/>
        <end position="190"/>
    </location>
</feature>
<proteinExistence type="predicted"/>
<reference evidence="6" key="1">
    <citation type="submission" date="2021-05" db="EMBL/GenBank/DDBJ databases">
        <authorList>
            <person name="Tigano A."/>
        </authorList>
    </citation>
    <scope>NUCLEOTIDE SEQUENCE</scope>
</reference>
<dbReference type="InterPro" id="IPR006207">
    <property type="entry name" value="Cys_knot_C"/>
</dbReference>
<dbReference type="AlphaFoldDB" id="A0A8S4AMG0"/>
<dbReference type="Pfam" id="PF00007">
    <property type="entry name" value="Cys_knot"/>
    <property type="match status" value="1"/>
</dbReference>
<dbReference type="EMBL" id="CAJRST010001113">
    <property type="protein sequence ID" value="CAG5865381.1"/>
    <property type="molecule type" value="Genomic_DNA"/>
</dbReference>
<evidence type="ECO:0000256" key="4">
    <source>
        <dbReference type="PROSITE-ProRule" id="PRU00039"/>
    </source>
</evidence>
<dbReference type="GO" id="GO:0005125">
    <property type="term" value="F:cytokine activity"/>
    <property type="evidence" value="ECO:0007669"/>
    <property type="project" value="TreeGrafter"/>
</dbReference>
<dbReference type="InterPro" id="IPR003064">
    <property type="entry name" value="Norrie_dis"/>
</dbReference>
<dbReference type="GO" id="GO:0045893">
    <property type="term" value="P:positive regulation of DNA-templated transcription"/>
    <property type="evidence" value="ECO:0007669"/>
    <property type="project" value="TreeGrafter"/>
</dbReference>
<dbReference type="PANTHER" id="PTHR28611">
    <property type="entry name" value="NORRIN"/>
    <property type="match status" value="1"/>
</dbReference>
<comment type="subcellular location">
    <subcellularLocation>
        <location evidence="1">Secreted</location>
    </subcellularLocation>
</comment>
<keyword evidence="2" id="KW-0964">Secreted</keyword>
<dbReference type="SMART" id="SM00041">
    <property type="entry name" value="CT"/>
    <property type="match status" value="1"/>
</dbReference>
<evidence type="ECO:0000313" key="7">
    <source>
        <dbReference type="Proteomes" id="UP000677803"/>
    </source>
</evidence>
<dbReference type="GO" id="GO:0005109">
    <property type="term" value="F:frizzled binding"/>
    <property type="evidence" value="ECO:0007669"/>
    <property type="project" value="TreeGrafter"/>
</dbReference>
<protein>
    <submittedName>
        <fullName evidence="6">(Atlantic silverside) hypothetical protein</fullName>
    </submittedName>
</protein>
<keyword evidence="3" id="KW-1015">Disulfide bond</keyword>
<gene>
    <name evidence="6" type="ORF">MMEN_LOCUS2045</name>
</gene>
<evidence type="ECO:0000259" key="5">
    <source>
        <dbReference type="PROSITE" id="PS01225"/>
    </source>
</evidence>
<dbReference type="InterPro" id="IPR006208">
    <property type="entry name" value="Glyco_hormone_CN"/>
</dbReference>
<dbReference type="PROSITE" id="PS01185">
    <property type="entry name" value="CTCK_1"/>
    <property type="match status" value="1"/>
</dbReference>
<accession>A0A8S4AMG0</accession>
<dbReference type="GO" id="GO:0016055">
    <property type="term" value="P:Wnt signaling pathway"/>
    <property type="evidence" value="ECO:0007669"/>
    <property type="project" value="InterPro"/>
</dbReference>
<dbReference type="OrthoDB" id="6059567at2759"/>
<keyword evidence="7" id="KW-1185">Reference proteome</keyword>
<dbReference type="GO" id="GO:0005615">
    <property type="term" value="C:extracellular space"/>
    <property type="evidence" value="ECO:0007669"/>
    <property type="project" value="InterPro"/>
</dbReference>
<name>A0A8S4AMG0_9TELE</name>
<evidence type="ECO:0000256" key="3">
    <source>
        <dbReference type="ARBA" id="ARBA00023157"/>
    </source>
</evidence>
<dbReference type="Proteomes" id="UP000677803">
    <property type="component" value="Unassembled WGS sequence"/>
</dbReference>
<dbReference type="PROSITE" id="PS01225">
    <property type="entry name" value="CTCK_2"/>
    <property type="match status" value="1"/>
</dbReference>
<organism evidence="6 7">
    <name type="scientific">Menidia menidia</name>
    <name type="common">Atlantic silverside</name>
    <dbReference type="NCBI Taxonomy" id="238744"/>
    <lineage>
        <taxon>Eukaryota</taxon>
        <taxon>Metazoa</taxon>
        <taxon>Chordata</taxon>
        <taxon>Craniata</taxon>
        <taxon>Vertebrata</taxon>
        <taxon>Euteleostomi</taxon>
        <taxon>Actinopterygii</taxon>
        <taxon>Neopterygii</taxon>
        <taxon>Teleostei</taxon>
        <taxon>Neoteleostei</taxon>
        <taxon>Acanthomorphata</taxon>
        <taxon>Ovalentaria</taxon>
        <taxon>Atherinomorphae</taxon>
        <taxon>Atheriniformes</taxon>
        <taxon>Atherinopsidae</taxon>
        <taxon>Menidiinae</taxon>
        <taxon>Menidia</taxon>
    </lineage>
</organism>
<comment type="caution">
    <text evidence="6">The sequence shown here is derived from an EMBL/GenBank/DDBJ whole genome shotgun (WGS) entry which is preliminary data.</text>
</comment>
<dbReference type="Gene3D" id="2.10.90.10">
    <property type="entry name" value="Cystine-knot cytokines"/>
    <property type="match status" value="2"/>
</dbReference>